<reference evidence="6 7" key="1">
    <citation type="journal article" date="2022" name="Allergy">
        <title>Genome assembly and annotation of Periplaneta americana reveal a comprehensive cockroach allergen profile.</title>
        <authorList>
            <person name="Wang L."/>
            <person name="Xiong Q."/>
            <person name="Saelim N."/>
            <person name="Wang L."/>
            <person name="Nong W."/>
            <person name="Wan A.T."/>
            <person name="Shi M."/>
            <person name="Liu X."/>
            <person name="Cao Q."/>
            <person name="Hui J.H.L."/>
            <person name="Sookrung N."/>
            <person name="Leung T.F."/>
            <person name="Tungtrongchitr A."/>
            <person name="Tsui S.K.W."/>
        </authorList>
    </citation>
    <scope>NUCLEOTIDE SEQUENCE [LARGE SCALE GENOMIC DNA]</scope>
    <source>
        <strain evidence="6">PWHHKU_190912</strain>
    </source>
</reference>
<accession>A0ABQ8SBK8</accession>
<comment type="caution">
    <text evidence="6">The sequence shown here is derived from an EMBL/GenBank/DDBJ whole genome shotgun (WGS) entry which is preliminary data.</text>
</comment>
<evidence type="ECO:0000256" key="1">
    <source>
        <dbReference type="ARBA" id="ARBA00009500"/>
    </source>
</evidence>
<protein>
    <recommendedName>
        <fullName evidence="5">Serpin domain-containing protein</fullName>
    </recommendedName>
</protein>
<name>A0ABQ8SBK8_PERAM</name>
<evidence type="ECO:0000259" key="5">
    <source>
        <dbReference type="SMART" id="SM00093"/>
    </source>
</evidence>
<dbReference type="PANTHER" id="PTHR11461">
    <property type="entry name" value="SERINE PROTEASE INHIBITOR, SERPIN"/>
    <property type="match status" value="1"/>
</dbReference>
<evidence type="ECO:0000313" key="7">
    <source>
        <dbReference type="Proteomes" id="UP001148838"/>
    </source>
</evidence>
<dbReference type="InterPro" id="IPR042185">
    <property type="entry name" value="Serpin_sf_2"/>
</dbReference>
<dbReference type="Proteomes" id="UP001148838">
    <property type="component" value="Unassembled WGS sequence"/>
</dbReference>
<keyword evidence="7" id="KW-1185">Reference proteome</keyword>
<evidence type="ECO:0000313" key="6">
    <source>
        <dbReference type="EMBL" id="KAJ4431221.1"/>
    </source>
</evidence>
<dbReference type="Gene3D" id="2.30.39.10">
    <property type="entry name" value="Alpha-1-antitrypsin, domain 1"/>
    <property type="match status" value="1"/>
</dbReference>
<dbReference type="InterPro" id="IPR023796">
    <property type="entry name" value="Serpin_dom"/>
</dbReference>
<dbReference type="Pfam" id="PF00079">
    <property type="entry name" value="Serpin"/>
    <property type="match status" value="2"/>
</dbReference>
<dbReference type="EMBL" id="JAJSOF020000031">
    <property type="protein sequence ID" value="KAJ4431221.1"/>
    <property type="molecule type" value="Genomic_DNA"/>
</dbReference>
<keyword evidence="2" id="KW-0646">Protease inhibitor</keyword>
<dbReference type="InterPro" id="IPR042178">
    <property type="entry name" value="Serpin_sf_1"/>
</dbReference>
<keyword evidence="3" id="KW-0722">Serine protease inhibitor</keyword>
<dbReference type="SUPFAM" id="SSF56574">
    <property type="entry name" value="Serpins"/>
    <property type="match status" value="2"/>
</dbReference>
<evidence type="ECO:0000256" key="2">
    <source>
        <dbReference type="ARBA" id="ARBA00022690"/>
    </source>
</evidence>
<sequence length="426" mass="47113">MISGSSTGSYPAFTHIGLRENPGKNLNQTIFSSEKRQKNTVVSPLSLSTVLSMVQQGSGGNTLKELDQVLHAQPKSTREGFKNLIQELSVGNCSLRTVELSGDLEDIKLEIANKLYVRTGFDILKSFVNIVKKDFRSDIEDLNFSDAASAADTINSWVSENTHHKIQSLVTKDMITPDTVLMLLNAVYFSGGWYTVFAERNTNMQPFTTLNGNSKDVATMHHYQEILVGGHNSDIGAKYVHLPFSVSAYSCITTYHFQNNQFSMLLIVPDAVDGLKGVLNSLTTQKLVSLIREVDTRYVDLALPKYKFDTTSKLVPTLKKVRKNSFDLKEEKATIIINIDLSVLSNVKHVSYKIGFFAATQCLKPLYYISQMGVYDLFDISANLTGISLRPLKATEVIQKAEIEVDEKGAKAVAVTGESSSIKLSV</sequence>
<dbReference type="InterPro" id="IPR036186">
    <property type="entry name" value="Serpin_sf"/>
</dbReference>
<dbReference type="PANTHER" id="PTHR11461:SF211">
    <property type="entry name" value="GH10112P-RELATED"/>
    <property type="match status" value="1"/>
</dbReference>
<proteinExistence type="inferred from homology"/>
<feature type="domain" description="Serpin" evidence="5">
    <location>
        <begin position="24"/>
        <end position="423"/>
    </location>
</feature>
<comment type="similarity">
    <text evidence="1 4">Belongs to the serpin family.</text>
</comment>
<gene>
    <name evidence="6" type="ORF">ANN_19818</name>
</gene>
<dbReference type="Gene3D" id="3.30.497.10">
    <property type="entry name" value="Antithrombin, subunit I, domain 2"/>
    <property type="match status" value="2"/>
</dbReference>
<dbReference type="InterPro" id="IPR000215">
    <property type="entry name" value="Serpin_fam"/>
</dbReference>
<evidence type="ECO:0000256" key="3">
    <source>
        <dbReference type="ARBA" id="ARBA00022900"/>
    </source>
</evidence>
<evidence type="ECO:0000256" key="4">
    <source>
        <dbReference type="RuleBase" id="RU000411"/>
    </source>
</evidence>
<organism evidence="6 7">
    <name type="scientific">Periplaneta americana</name>
    <name type="common">American cockroach</name>
    <name type="synonym">Blatta americana</name>
    <dbReference type="NCBI Taxonomy" id="6978"/>
    <lineage>
        <taxon>Eukaryota</taxon>
        <taxon>Metazoa</taxon>
        <taxon>Ecdysozoa</taxon>
        <taxon>Arthropoda</taxon>
        <taxon>Hexapoda</taxon>
        <taxon>Insecta</taxon>
        <taxon>Pterygota</taxon>
        <taxon>Neoptera</taxon>
        <taxon>Polyneoptera</taxon>
        <taxon>Dictyoptera</taxon>
        <taxon>Blattodea</taxon>
        <taxon>Blattoidea</taxon>
        <taxon>Blattidae</taxon>
        <taxon>Blattinae</taxon>
        <taxon>Periplaneta</taxon>
    </lineage>
</organism>
<dbReference type="SMART" id="SM00093">
    <property type="entry name" value="SERPIN"/>
    <property type="match status" value="1"/>
</dbReference>